<dbReference type="WBParaSite" id="Hba_13290">
    <property type="protein sequence ID" value="Hba_13290"/>
    <property type="gene ID" value="Hba_13290"/>
</dbReference>
<evidence type="ECO:0000313" key="3">
    <source>
        <dbReference type="WBParaSite" id="Hba_13290"/>
    </source>
</evidence>
<dbReference type="AlphaFoldDB" id="A0A1I7X7C2"/>
<evidence type="ECO:0000313" key="2">
    <source>
        <dbReference type="Proteomes" id="UP000095283"/>
    </source>
</evidence>
<feature type="compositionally biased region" description="Polar residues" evidence="1">
    <location>
        <begin position="112"/>
        <end position="123"/>
    </location>
</feature>
<name>A0A1I7X7C2_HETBA</name>
<protein>
    <submittedName>
        <fullName evidence="3">RanBD1 domain-containing protein</fullName>
    </submittedName>
</protein>
<keyword evidence="2" id="KW-1185">Reference proteome</keyword>
<evidence type="ECO:0000256" key="1">
    <source>
        <dbReference type="SAM" id="MobiDB-lite"/>
    </source>
</evidence>
<dbReference type="Gene3D" id="2.30.29.30">
    <property type="entry name" value="Pleckstrin-homology domain (PH domain)/Phosphotyrosine-binding domain (PTB)"/>
    <property type="match status" value="1"/>
</dbReference>
<dbReference type="SUPFAM" id="SSF50729">
    <property type="entry name" value="PH domain-like"/>
    <property type="match status" value="1"/>
</dbReference>
<dbReference type="Proteomes" id="UP000095283">
    <property type="component" value="Unplaced"/>
</dbReference>
<organism evidence="2 3">
    <name type="scientific">Heterorhabditis bacteriophora</name>
    <name type="common">Entomopathogenic nematode worm</name>
    <dbReference type="NCBI Taxonomy" id="37862"/>
    <lineage>
        <taxon>Eukaryota</taxon>
        <taxon>Metazoa</taxon>
        <taxon>Ecdysozoa</taxon>
        <taxon>Nematoda</taxon>
        <taxon>Chromadorea</taxon>
        <taxon>Rhabditida</taxon>
        <taxon>Rhabditina</taxon>
        <taxon>Rhabditomorpha</taxon>
        <taxon>Strongyloidea</taxon>
        <taxon>Heterorhabditidae</taxon>
        <taxon>Heterorhabditis</taxon>
    </lineage>
</organism>
<sequence length="439" mass="47679">MAADDLNASGITSTQQMRTLRFNDKMSCLNREFINQLEDWYKQCPHYDFSSSVKSYLQHVKKLDSIYSPSILKNTKMIDSNKSANVTEPGTPGERVIAKAKRRSEHRKSEADLNTSVKISTPSGAPPRFSIGGETEISILDSRAGSRKRAIRGGGPCGDTESVIFRGADTTAVIAPSFPVPTISLPKPVPHFWSKQKTADEDGKKSKTTTAMVTTIFDKTEKTANDDNKRSLVESTISIGSKIAEDGRESSELICPALDSCKSTKEITEKKTTPMFPSFGSGAGPALSFGKGVSNLQNFSFGVLPTSSTEEKKSGDDEDAEYVPPKPEIIENEEPGAIFTSKCSVFKMVNKQYTKLGVGMFYLKDNDGKRSVLVRAATAIGSVWINALVACSMKVAKADDKGIRISCPTSSSEISTYLIRFPSGKEAQEALDKIETAAK</sequence>
<feature type="region of interest" description="Disordered" evidence="1">
    <location>
        <begin position="101"/>
        <end position="128"/>
    </location>
</feature>
<dbReference type="CDD" id="cd13170">
    <property type="entry name" value="RanBD_NUP50"/>
    <property type="match status" value="1"/>
</dbReference>
<proteinExistence type="predicted"/>
<reference evidence="3" key="1">
    <citation type="submission" date="2016-11" db="UniProtKB">
        <authorList>
            <consortium name="WormBaseParasite"/>
        </authorList>
    </citation>
    <scope>IDENTIFICATION</scope>
</reference>
<accession>A0A1I7X7C2</accession>
<dbReference type="InterPro" id="IPR011993">
    <property type="entry name" value="PH-like_dom_sf"/>
</dbReference>